<dbReference type="PANTHER" id="PTHR33531:SF7">
    <property type="entry name" value="HYPOTHETICAL MEMBRANE PROTEIN, CONSERVED"/>
    <property type="match status" value="1"/>
</dbReference>
<name>A0A485M0G1_9ZZZZ</name>
<dbReference type="PANTHER" id="PTHR33531">
    <property type="entry name" value="RUBRERYTHRIN SUBFAMILY"/>
    <property type="match status" value="1"/>
</dbReference>
<dbReference type="InterPro" id="IPR009078">
    <property type="entry name" value="Ferritin-like_SF"/>
</dbReference>
<protein>
    <submittedName>
        <fullName evidence="1">Rubrerythrin</fullName>
    </submittedName>
</protein>
<dbReference type="EMBL" id="CAADRM010000027">
    <property type="protein sequence ID" value="VFU12058.1"/>
    <property type="molecule type" value="Genomic_DNA"/>
</dbReference>
<evidence type="ECO:0000313" key="1">
    <source>
        <dbReference type="EMBL" id="VFU12058.1"/>
    </source>
</evidence>
<accession>A0A485M0G1</accession>
<dbReference type="Gene3D" id="1.20.1260.10">
    <property type="match status" value="1"/>
</dbReference>
<dbReference type="InterPro" id="IPR012347">
    <property type="entry name" value="Ferritin-like"/>
</dbReference>
<proteinExistence type="predicted"/>
<organism evidence="1">
    <name type="scientific">anaerobic digester metagenome</name>
    <dbReference type="NCBI Taxonomy" id="1263854"/>
    <lineage>
        <taxon>unclassified sequences</taxon>
        <taxon>metagenomes</taxon>
        <taxon>ecological metagenomes</taxon>
    </lineage>
</organism>
<dbReference type="SUPFAM" id="SSF47240">
    <property type="entry name" value="Ferritin-like"/>
    <property type="match status" value="1"/>
</dbReference>
<dbReference type="AlphaFoldDB" id="A0A485M0G1"/>
<sequence>MELKRIGAYIDIAIQREEESYALYMDLSTRLRDRSARDALFLLASEEKQHKAFLERYRDGGFGEEALRMDQAIDYRIAEHMDRPAIDKDMKSPDVFLVAAHRELDSYNFYTGLAGLHPEGELKRIFLRIANEELKHKEKVEYLYANAAFPQTDGG</sequence>
<gene>
    <name evidence="1" type="ORF">SCFA_1220007</name>
</gene>
<dbReference type="CDD" id="cd01045">
    <property type="entry name" value="Ferritin_like_AB"/>
    <property type="match status" value="1"/>
</dbReference>
<reference evidence="1" key="1">
    <citation type="submission" date="2019-03" db="EMBL/GenBank/DDBJ databases">
        <authorList>
            <person name="Hao L."/>
        </authorList>
    </citation>
    <scope>NUCLEOTIDE SEQUENCE</scope>
</reference>